<evidence type="ECO:0000256" key="4">
    <source>
        <dbReference type="ARBA" id="ARBA00022839"/>
    </source>
</evidence>
<comment type="similarity">
    <text evidence="5 6">Belongs to the XseA family.</text>
</comment>
<dbReference type="InterPro" id="IPR025824">
    <property type="entry name" value="OB-fold_nuc-bd_dom"/>
</dbReference>
<dbReference type="NCBIfam" id="TIGR00237">
    <property type="entry name" value="xseA"/>
    <property type="match status" value="1"/>
</dbReference>
<evidence type="ECO:0000256" key="6">
    <source>
        <dbReference type="RuleBase" id="RU004355"/>
    </source>
</evidence>
<feature type="domain" description="Exonuclease VII large subunit C-terminal" evidence="8">
    <location>
        <begin position="149"/>
        <end position="457"/>
    </location>
</feature>
<dbReference type="InterPro" id="IPR003753">
    <property type="entry name" value="Exonuc_VII_L"/>
</dbReference>
<feature type="domain" description="OB-fold nucleic acid binding" evidence="9">
    <location>
        <begin position="31"/>
        <end position="123"/>
    </location>
</feature>
<keyword evidence="2 5" id="KW-0540">Nuclease</keyword>
<evidence type="ECO:0000313" key="10">
    <source>
        <dbReference type="EMBL" id="QDU84731.1"/>
    </source>
</evidence>
<dbReference type="InterPro" id="IPR020579">
    <property type="entry name" value="Exonuc_VII_lsu_C"/>
</dbReference>
<accession>A0A518CZS8</accession>
<evidence type="ECO:0000259" key="9">
    <source>
        <dbReference type="Pfam" id="PF13742"/>
    </source>
</evidence>
<dbReference type="GO" id="GO:0006308">
    <property type="term" value="P:DNA catabolic process"/>
    <property type="evidence" value="ECO:0007669"/>
    <property type="project" value="UniProtKB-UniRule"/>
</dbReference>
<dbReference type="HAMAP" id="MF_00378">
    <property type="entry name" value="Exonuc_7_L"/>
    <property type="match status" value="1"/>
</dbReference>
<dbReference type="GO" id="GO:0005737">
    <property type="term" value="C:cytoplasm"/>
    <property type="evidence" value="ECO:0007669"/>
    <property type="project" value="UniProtKB-SubCell"/>
</dbReference>
<dbReference type="EMBL" id="CP036290">
    <property type="protein sequence ID" value="QDU84731.1"/>
    <property type="molecule type" value="Genomic_DNA"/>
</dbReference>
<dbReference type="GO" id="GO:0008855">
    <property type="term" value="F:exodeoxyribonuclease VII activity"/>
    <property type="evidence" value="ECO:0007669"/>
    <property type="project" value="UniProtKB-UniRule"/>
</dbReference>
<dbReference type="CDD" id="cd04489">
    <property type="entry name" value="ExoVII_LU_OBF"/>
    <property type="match status" value="1"/>
</dbReference>
<comment type="subcellular location">
    <subcellularLocation>
        <location evidence="5 6">Cytoplasm</location>
    </subcellularLocation>
</comment>
<gene>
    <name evidence="5 10" type="primary">xseA</name>
    <name evidence="10" type="ORF">Pla163_18450</name>
</gene>
<name>A0A518CZS8_9BACT</name>
<keyword evidence="4 5" id="KW-0269">Exonuclease</keyword>
<protein>
    <recommendedName>
        <fullName evidence="5">Exodeoxyribonuclease 7 large subunit</fullName>
        <ecNumber evidence="5">3.1.11.6</ecNumber>
    </recommendedName>
    <alternativeName>
        <fullName evidence="5">Exodeoxyribonuclease VII large subunit</fullName>
        <shortName evidence="5">Exonuclease VII large subunit</shortName>
    </alternativeName>
</protein>
<dbReference type="GO" id="GO:0003676">
    <property type="term" value="F:nucleic acid binding"/>
    <property type="evidence" value="ECO:0007669"/>
    <property type="project" value="InterPro"/>
</dbReference>
<dbReference type="Proteomes" id="UP000319342">
    <property type="component" value="Chromosome"/>
</dbReference>
<keyword evidence="1 5" id="KW-0963">Cytoplasm</keyword>
<dbReference type="AlphaFoldDB" id="A0A518CZS8"/>
<dbReference type="Pfam" id="PF02601">
    <property type="entry name" value="Exonuc_VII_L"/>
    <property type="match status" value="1"/>
</dbReference>
<keyword evidence="11" id="KW-1185">Reference proteome</keyword>
<feature type="region of interest" description="Disordered" evidence="7">
    <location>
        <begin position="1"/>
        <end position="24"/>
    </location>
</feature>
<evidence type="ECO:0000256" key="1">
    <source>
        <dbReference type="ARBA" id="ARBA00022490"/>
    </source>
</evidence>
<evidence type="ECO:0000256" key="5">
    <source>
        <dbReference type="HAMAP-Rule" id="MF_00378"/>
    </source>
</evidence>
<dbReference type="PANTHER" id="PTHR30008:SF0">
    <property type="entry name" value="EXODEOXYRIBONUCLEASE 7 LARGE SUBUNIT"/>
    <property type="match status" value="1"/>
</dbReference>
<feature type="region of interest" description="Disordered" evidence="7">
    <location>
        <begin position="458"/>
        <end position="480"/>
    </location>
</feature>
<evidence type="ECO:0000259" key="8">
    <source>
        <dbReference type="Pfam" id="PF02601"/>
    </source>
</evidence>
<evidence type="ECO:0000256" key="2">
    <source>
        <dbReference type="ARBA" id="ARBA00022722"/>
    </source>
</evidence>
<evidence type="ECO:0000256" key="3">
    <source>
        <dbReference type="ARBA" id="ARBA00022801"/>
    </source>
</evidence>
<reference evidence="10 11" key="1">
    <citation type="submission" date="2019-02" db="EMBL/GenBank/DDBJ databases">
        <title>Deep-cultivation of Planctomycetes and their phenomic and genomic characterization uncovers novel biology.</title>
        <authorList>
            <person name="Wiegand S."/>
            <person name="Jogler M."/>
            <person name="Boedeker C."/>
            <person name="Pinto D."/>
            <person name="Vollmers J."/>
            <person name="Rivas-Marin E."/>
            <person name="Kohn T."/>
            <person name="Peeters S.H."/>
            <person name="Heuer A."/>
            <person name="Rast P."/>
            <person name="Oberbeckmann S."/>
            <person name="Bunk B."/>
            <person name="Jeske O."/>
            <person name="Meyerdierks A."/>
            <person name="Storesund J.E."/>
            <person name="Kallscheuer N."/>
            <person name="Luecker S."/>
            <person name="Lage O.M."/>
            <person name="Pohl T."/>
            <person name="Merkel B.J."/>
            <person name="Hornburger P."/>
            <person name="Mueller R.-W."/>
            <person name="Bruemmer F."/>
            <person name="Labrenz M."/>
            <person name="Spormann A.M."/>
            <person name="Op den Camp H."/>
            <person name="Overmann J."/>
            <person name="Amann R."/>
            <person name="Jetten M.S.M."/>
            <person name="Mascher T."/>
            <person name="Medema M.H."/>
            <person name="Devos D.P."/>
            <person name="Kaster A.-K."/>
            <person name="Ovreas L."/>
            <person name="Rohde M."/>
            <person name="Galperin M.Y."/>
            <person name="Jogler C."/>
        </authorList>
    </citation>
    <scope>NUCLEOTIDE SEQUENCE [LARGE SCALE GENOMIC DNA]</scope>
    <source>
        <strain evidence="10 11">Pla163</strain>
    </source>
</reference>
<comment type="subunit">
    <text evidence="5">Heterooligomer composed of large and small subunits.</text>
</comment>
<dbReference type="EC" id="3.1.11.6" evidence="5"/>
<dbReference type="PANTHER" id="PTHR30008">
    <property type="entry name" value="EXODEOXYRIBONUCLEASE 7 LARGE SUBUNIT"/>
    <property type="match status" value="1"/>
</dbReference>
<comment type="catalytic activity">
    <reaction evidence="5 6">
        <text>Exonucleolytic cleavage in either 5'- to 3'- or 3'- to 5'-direction to yield nucleoside 5'-phosphates.</text>
        <dbReference type="EC" id="3.1.11.6"/>
    </reaction>
</comment>
<dbReference type="Pfam" id="PF13742">
    <property type="entry name" value="tRNA_anti_2"/>
    <property type="match status" value="1"/>
</dbReference>
<sequence>MTPRRRETPSLWDAVADSGPTESVPTEPAALTVAALTRRIAGCLADLGPLVVEGELGPPKRAASGHVYFDLKDEGATLACVAWRSQVARAFPPTLAAGMRVRAHGKLDVYAPRGSYSFVVQKVTPCGEGELLARFELLKRELAARGWFERRRALPAIPRTIGVVTSRDGAALRDFLRTRSLRWPGFPVRLCHAKVQGPGAAEEIARAIGDLAATGVDVIVVGRGGGSLEDLWAFNEEPVARAIWECPVPVVSAVGHETDTTLSDFVADARAHTPTDAAALVIPDRALLDERIQRSFAHLGRALEDQLSVRARRLESVRRSQVLSRPERLLERRRDRLEHLFGKLERQVLTPLASAERRLGRLRETLAQRAPSARLALRAERARALRERLKSALGTVLAGADRRVAVGAATLEALSPLVVLARGYSVTLKDGRAVHHANELEPEDHIVTRLAQGRVHSRVTSVETDDSDAQRAAGGGAGSD</sequence>
<dbReference type="GO" id="GO:0009318">
    <property type="term" value="C:exodeoxyribonuclease VII complex"/>
    <property type="evidence" value="ECO:0007669"/>
    <property type="project" value="UniProtKB-UniRule"/>
</dbReference>
<organism evidence="10 11">
    <name type="scientific">Rohdeia mirabilis</name>
    <dbReference type="NCBI Taxonomy" id="2528008"/>
    <lineage>
        <taxon>Bacteria</taxon>
        <taxon>Pseudomonadati</taxon>
        <taxon>Planctomycetota</taxon>
        <taxon>Planctomycetia</taxon>
        <taxon>Planctomycetia incertae sedis</taxon>
        <taxon>Rohdeia</taxon>
    </lineage>
</organism>
<evidence type="ECO:0000256" key="7">
    <source>
        <dbReference type="SAM" id="MobiDB-lite"/>
    </source>
</evidence>
<comment type="function">
    <text evidence="5">Bidirectionally degrades single-stranded DNA into large acid-insoluble oligonucleotides, which are then degraded further into small acid-soluble oligonucleotides.</text>
</comment>
<evidence type="ECO:0000313" key="11">
    <source>
        <dbReference type="Proteomes" id="UP000319342"/>
    </source>
</evidence>
<keyword evidence="3 5" id="KW-0378">Hydrolase</keyword>
<proteinExistence type="inferred from homology"/>